<feature type="region of interest" description="Disordered" evidence="1">
    <location>
        <begin position="244"/>
        <end position="264"/>
    </location>
</feature>
<evidence type="ECO:0000256" key="1">
    <source>
        <dbReference type="SAM" id="MobiDB-lite"/>
    </source>
</evidence>
<feature type="domain" description="YagK/YfjJ C-terminal" evidence="2">
    <location>
        <begin position="43"/>
        <end position="170"/>
    </location>
</feature>
<dbReference type="AlphaFoldDB" id="A0A853IVS8"/>
<dbReference type="RefSeq" id="WP_180549656.1">
    <property type="nucleotide sequence ID" value="NZ_JACCKX010000001.1"/>
</dbReference>
<dbReference type="Proteomes" id="UP000589716">
    <property type="component" value="Unassembled WGS sequence"/>
</dbReference>
<accession>A0A853IVS8</accession>
<reference evidence="3 4" key="1">
    <citation type="submission" date="2020-07" db="EMBL/GenBank/DDBJ databases">
        <authorList>
            <person name="Maaloum M."/>
        </authorList>
    </citation>
    <scope>NUCLEOTIDE SEQUENCE [LARGE SCALE GENOMIC DNA]</scope>
    <source>
        <strain evidence="3 4">GCS-AN-3</strain>
    </source>
</reference>
<dbReference type="Pfam" id="PF11726">
    <property type="entry name" value="YagK_YfjJ_C"/>
    <property type="match status" value="1"/>
</dbReference>
<dbReference type="EMBL" id="JACCKX010000001">
    <property type="protein sequence ID" value="NZA01150.1"/>
    <property type="molecule type" value="Genomic_DNA"/>
</dbReference>
<gene>
    <name evidence="3" type="ORF">H0I39_04095</name>
</gene>
<keyword evidence="4" id="KW-1185">Reference proteome</keyword>
<name>A0A853IVS8_9BURK</name>
<sequence>MNKIVAELKIAMAQPSFRAAEKNWARRTSRARWRFFKLFKATLARHSKVMVVRIDFGLKRHELYNSKEPRTPWPQATVNPNAPHAGAQVQAEDQRLKNLLQQLGFDEIDTAREKSLRRIRDVFGSGLLGYIWKLEYGARKGFHYHCVFLLNGSVHRQDISIGNQIGKIWADYAPNGLGIFRNCNANRGYYKFPAVGMLQYHESRHWKGLSHIANYLSKPDYYVLLKLPSDQKHRTFGTSVIPRLTTNKPGPHRRKSFGLQGNPL</sequence>
<evidence type="ECO:0000259" key="2">
    <source>
        <dbReference type="Pfam" id="PF11726"/>
    </source>
</evidence>
<organism evidence="3 4">
    <name type="scientific">Ottowia beijingensis</name>
    <dbReference type="NCBI Taxonomy" id="1207057"/>
    <lineage>
        <taxon>Bacteria</taxon>
        <taxon>Pseudomonadati</taxon>
        <taxon>Pseudomonadota</taxon>
        <taxon>Betaproteobacteria</taxon>
        <taxon>Burkholderiales</taxon>
        <taxon>Comamonadaceae</taxon>
        <taxon>Ottowia</taxon>
    </lineage>
</organism>
<proteinExistence type="predicted"/>
<protein>
    <submittedName>
        <fullName evidence="3">Inovirus-type Gp2 protein</fullName>
    </submittedName>
</protein>
<comment type="caution">
    <text evidence="3">The sequence shown here is derived from an EMBL/GenBank/DDBJ whole genome shotgun (WGS) entry which is preliminary data.</text>
</comment>
<evidence type="ECO:0000313" key="3">
    <source>
        <dbReference type="EMBL" id="NZA01150.1"/>
    </source>
</evidence>
<evidence type="ECO:0000313" key="4">
    <source>
        <dbReference type="Proteomes" id="UP000589716"/>
    </source>
</evidence>
<dbReference type="InterPro" id="IPR057271">
    <property type="entry name" value="YagK_YfjJ_C"/>
</dbReference>